<feature type="compositionally biased region" description="Basic and acidic residues" evidence="1">
    <location>
        <begin position="19"/>
        <end position="32"/>
    </location>
</feature>
<dbReference type="STRING" id="378806.STAUR_1550"/>
<dbReference type="Pfam" id="PF15521">
    <property type="entry name" value="Ntox11"/>
    <property type="match status" value="1"/>
</dbReference>
<feature type="region of interest" description="Disordered" evidence="1">
    <location>
        <begin position="541"/>
        <end position="566"/>
    </location>
</feature>
<dbReference type="KEGG" id="sur:STAUR_1550"/>
<evidence type="ECO:0000313" key="6">
    <source>
        <dbReference type="Proteomes" id="UP000032702"/>
    </source>
</evidence>
<reference evidence="3 5" key="2">
    <citation type="journal article" date="2011" name="Mol. Biol. Evol.">
        <title>Comparative genomic analysis of fruiting body formation in Myxococcales.</title>
        <authorList>
            <person name="Huntley S."/>
            <person name="Hamann N."/>
            <person name="Wegener-Feldbrugge S."/>
            <person name="Treuner-Lange A."/>
            <person name="Kube M."/>
            <person name="Reinhardt R."/>
            <person name="Klages S."/>
            <person name="Muller R."/>
            <person name="Ronning C.M."/>
            <person name="Nierman W.C."/>
            <person name="Sogaard-Andersen L."/>
        </authorList>
    </citation>
    <scope>NUCLEOTIDE SEQUENCE [LARGE SCALE GENOMIC DNA]</scope>
    <source>
        <strain evidence="3 5">DW4/3-1</strain>
    </source>
</reference>
<sequence length="566" mass="61937">MNERKPLKSSGIRSTASRAEQESGSEREERGSAARVVQRLREGGSTALSSGEVLTLQRTLGNRSAGRLLSSSSAARPDAPIQAMGEEGPSGYSWLRPKAKHDIEDSPSFSWREKRSLHEVLKGDRDVRNAVSGTIFGSPPSKVERTLEKRYPKGPLLSHAEWNAIKAISKSLPGMQWLEAAGLLTVTQAKTYLQKGDFRRYNQLPGPTKLVLASYYDQHREFPVIGSPPPPPYSVYLSATNQTDRIDELTGEQWAQTLMRGEWTPEAQYAVQAGAVVNPKNRDQALNGAQVLGRHQQATQVLRNVFYLLHSQLELYAGKKNQGQYQLHTGNVAKVLSHGGRVNIRIPALGDSKENPHALMEWLGITHEAGELDSHDAVFSRLAGTHHVRIGDNKAGQSGSFKETGGMMAAINAKLHFDHLMGMNLAVGGLGKKDFNGDVILPDGAHGHMFIGFREPTLKRDGVLQIGIETTEPGGFSTVGYIHNWRSSEKTANPVSSVGGLKKDKVGDGSKNARTIDLAKVGEGDWKKRLDEIRSHFEGKLSAAQDEQAQKEVFKELTGPSISLKK</sequence>
<dbReference type="OrthoDB" id="5519614at2"/>
<organism evidence="4 6">
    <name type="scientific">Stigmatella aurantiaca (strain DW4/3-1)</name>
    <dbReference type="NCBI Taxonomy" id="378806"/>
    <lineage>
        <taxon>Bacteria</taxon>
        <taxon>Pseudomonadati</taxon>
        <taxon>Myxococcota</taxon>
        <taxon>Myxococcia</taxon>
        <taxon>Myxococcales</taxon>
        <taxon>Cystobacterineae</taxon>
        <taxon>Archangiaceae</taxon>
        <taxon>Stigmatella</taxon>
    </lineage>
</organism>
<protein>
    <recommendedName>
        <fullName evidence="2">Novel toxin 11 domain-containing protein</fullName>
    </recommendedName>
</protein>
<keyword evidence="5" id="KW-1185">Reference proteome</keyword>
<feature type="domain" description="Novel toxin 11" evidence="2">
    <location>
        <begin position="422"/>
        <end position="544"/>
    </location>
</feature>
<dbReference type="AlphaFoldDB" id="Q09DF7"/>
<evidence type="ECO:0000259" key="2">
    <source>
        <dbReference type="Pfam" id="PF15521"/>
    </source>
</evidence>
<accession>Q09DF7</accession>
<reference evidence="4 6" key="1">
    <citation type="submission" date="2006-04" db="EMBL/GenBank/DDBJ databases">
        <authorList>
            <person name="Nierman W.C."/>
        </authorList>
    </citation>
    <scope>NUCLEOTIDE SEQUENCE [LARGE SCALE GENOMIC DNA]</scope>
    <source>
        <strain evidence="4 6">DW4/3-1</strain>
    </source>
</reference>
<dbReference type="Proteomes" id="UP000001351">
    <property type="component" value="Chromosome"/>
</dbReference>
<feature type="region of interest" description="Disordered" evidence="1">
    <location>
        <begin position="1"/>
        <end position="92"/>
    </location>
</feature>
<dbReference type="HOGENOM" id="CLU_465329_0_0_7"/>
<dbReference type="RefSeq" id="WP_002609984.1">
    <property type="nucleotide sequence ID" value="NC_014623.1"/>
</dbReference>
<evidence type="ECO:0000313" key="5">
    <source>
        <dbReference type="Proteomes" id="UP000001351"/>
    </source>
</evidence>
<dbReference type="EMBL" id="CP002271">
    <property type="protein sequence ID" value="ADO69354.1"/>
    <property type="molecule type" value="Genomic_DNA"/>
</dbReference>
<dbReference type="Proteomes" id="UP000032702">
    <property type="component" value="Unassembled WGS sequence"/>
</dbReference>
<dbReference type="eggNOG" id="ENOG5032QV5">
    <property type="taxonomic scope" value="Bacteria"/>
</dbReference>
<evidence type="ECO:0000256" key="1">
    <source>
        <dbReference type="SAM" id="MobiDB-lite"/>
    </source>
</evidence>
<dbReference type="EMBL" id="AAMD01000003">
    <property type="protein sequence ID" value="EAU69824.1"/>
    <property type="molecule type" value="Genomic_DNA"/>
</dbReference>
<gene>
    <name evidence="3" type="ordered locus">STAUR_1550</name>
    <name evidence="4" type="ORF">STIAU_1527</name>
</gene>
<feature type="compositionally biased region" description="Low complexity" evidence="1">
    <location>
        <begin position="60"/>
        <end position="76"/>
    </location>
</feature>
<dbReference type="InterPro" id="IPR029121">
    <property type="entry name" value="Ntox11"/>
</dbReference>
<evidence type="ECO:0000313" key="4">
    <source>
        <dbReference type="EMBL" id="EAU69824.1"/>
    </source>
</evidence>
<proteinExistence type="predicted"/>
<evidence type="ECO:0000313" key="3">
    <source>
        <dbReference type="EMBL" id="ADO69354.1"/>
    </source>
</evidence>
<name>Q09DF7_STIAD</name>